<gene>
    <name evidence="11" type="ORF">GKO46_04130</name>
    <name evidence="12" type="ORF">GKO48_05130</name>
</gene>
<dbReference type="EC" id="4.2.1.8" evidence="7"/>
<dbReference type="PANTHER" id="PTHR30387:SF2">
    <property type="entry name" value="MANNONATE DEHYDRATASE"/>
    <property type="match status" value="1"/>
</dbReference>
<dbReference type="EMBL" id="WMBE01000001">
    <property type="protein sequence ID" value="MDG0866259.1"/>
    <property type="molecule type" value="Genomic_DNA"/>
</dbReference>
<dbReference type="Pfam" id="PF03786">
    <property type="entry name" value="UxuA"/>
    <property type="match status" value="2"/>
</dbReference>
<evidence type="ECO:0000256" key="2">
    <source>
        <dbReference type="ARBA" id="ARBA00001936"/>
    </source>
</evidence>
<comment type="function">
    <text evidence="4">Catalyzes the dehydration of D-mannonate.</text>
</comment>
<dbReference type="RefSeq" id="WP_342822300.1">
    <property type="nucleotide sequence ID" value="NZ_CP046146.1"/>
</dbReference>
<keyword evidence="10" id="KW-0456">Lyase</keyword>
<evidence type="ECO:0000256" key="8">
    <source>
        <dbReference type="ARBA" id="ARBA00023004"/>
    </source>
</evidence>
<name>A0AAJ6CT30_9CHLR</name>
<evidence type="ECO:0000256" key="1">
    <source>
        <dbReference type="ARBA" id="ARBA00001794"/>
    </source>
</evidence>
<evidence type="ECO:0000313" key="14">
    <source>
        <dbReference type="Proteomes" id="UP001321249"/>
    </source>
</evidence>
<dbReference type="Proteomes" id="UP001219901">
    <property type="component" value="Chromosome"/>
</dbReference>
<dbReference type="InterPro" id="IPR036237">
    <property type="entry name" value="Xyl_isomerase-like_sf"/>
</dbReference>
<organism evidence="12 13">
    <name type="scientific">Candidatus Lucifugimonas marina</name>
    <dbReference type="NCBI Taxonomy" id="3038979"/>
    <lineage>
        <taxon>Bacteria</taxon>
        <taxon>Bacillati</taxon>
        <taxon>Chloroflexota</taxon>
        <taxon>Dehalococcoidia</taxon>
        <taxon>SAR202 cluster</taxon>
        <taxon>Candidatus Lucifugimonadales</taxon>
        <taxon>Candidatus Lucifugimonadaceae</taxon>
        <taxon>Candidatus Lucifugimonas</taxon>
    </lineage>
</organism>
<evidence type="ECO:0000256" key="10">
    <source>
        <dbReference type="ARBA" id="ARBA00023239"/>
    </source>
</evidence>
<evidence type="ECO:0000313" key="12">
    <source>
        <dbReference type="EMBL" id="WFG39022.1"/>
    </source>
</evidence>
<comment type="similarity">
    <text evidence="6">Belongs to the mannonate dehydratase family.</text>
</comment>
<evidence type="ECO:0000313" key="11">
    <source>
        <dbReference type="EMBL" id="MDG0866259.1"/>
    </source>
</evidence>
<reference evidence="12" key="2">
    <citation type="journal article" date="2023" name="Nat. Commun.">
        <title>Cultivation of marine bacteria of the SAR202 clade.</title>
        <authorList>
            <person name="Lim Y."/>
            <person name="Seo J.H."/>
            <person name="Giovannoni S.J."/>
            <person name="Kang I."/>
            <person name="Cho J.C."/>
        </authorList>
    </citation>
    <scope>NUCLEOTIDE SEQUENCE</scope>
    <source>
        <strain evidence="12">JH1073</strain>
    </source>
</reference>
<comment type="catalytic activity">
    <reaction evidence="1">
        <text>D-mannonate = 2-dehydro-3-deoxy-D-gluconate + H2O</text>
        <dbReference type="Rhea" id="RHEA:20097"/>
        <dbReference type="ChEBI" id="CHEBI:15377"/>
        <dbReference type="ChEBI" id="CHEBI:17767"/>
        <dbReference type="ChEBI" id="CHEBI:57990"/>
        <dbReference type="EC" id="4.2.1.8"/>
    </reaction>
</comment>
<evidence type="ECO:0000313" key="13">
    <source>
        <dbReference type="Proteomes" id="UP001219901"/>
    </source>
</evidence>
<comment type="cofactor">
    <cofactor evidence="2">
        <name>Mn(2+)</name>
        <dbReference type="ChEBI" id="CHEBI:29035"/>
    </cofactor>
</comment>
<comment type="pathway">
    <text evidence="5">Carbohydrate metabolism; pentose and glucuronate interconversion.</text>
</comment>
<dbReference type="GO" id="GO:0008927">
    <property type="term" value="F:mannonate dehydratase activity"/>
    <property type="evidence" value="ECO:0007669"/>
    <property type="project" value="UniProtKB-EC"/>
</dbReference>
<dbReference type="Gene3D" id="3.20.20.150">
    <property type="entry name" value="Divalent-metal-dependent TIM barrel enzymes"/>
    <property type="match status" value="1"/>
</dbReference>
<dbReference type="Proteomes" id="UP001321249">
    <property type="component" value="Unassembled WGS sequence"/>
</dbReference>
<evidence type="ECO:0000256" key="3">
    <source>
        <dbReference type="ARBA" id="ARBA00001954"/>
    </source>
</evidence>
<reference evidence="13 14" key="1">
    <citation type="submission" date="2019-11" db="EMBL/GenBank/DDBJ databases">
        <authorList>
            <person name="Cho J.-C."/>
        </authorList>
    </citation>
    <scope>NUCLEOTIDE SEQUENCE [LARGE SCALE GENOMIC DNA]</scope>
    <source>
        <strain evidence="12 13">JH1073</strain>
        <strain evidence="11 14">JH702</strain>
    </source>
</reference>
<dbReference type="GO" id="GO:0008198">
    <property type="term" value="F:ferrous iron binding"/>
    <property type="evidence" value="ECO:0007669"/>
    <property type="project" value="TreeGrafter"/>
</dbReference>
<comment type="cofactor">
    <cofactor evidence="3">
        <name>Fe(2+)</name>
        <dbReference type="ChEBI" id="CHEBI:29033"/>
    </cofactor>
</comment>
<dbReference type="EMBL" id="CP046147">
    <property type="protein sequence ID" value="WFG39022.1"/>
    <property type="molecule type" value="Genomic_DNA"/>
</dbReference>
<reference evidence="13" key="3">
    <citation type="submission" date="2023-06" db="EMBL/GenBank/DDBJ databases">
        <title>Pangenomics reveal diversification of enzyme families and niche specialization in globally abundant SAR202 bacteria.</title>
        <authorList>
            <person name="Saw J.H.W."/>
        </authorList>
    </citation>
    <scope>NUCLEOTIDE SEQUENCE [LARGE SCALE GENOMIC DNA]</scope>
    <source>
        <strain evidence="13">JH1073</strain>
    </source>
</reference>
<dbReference type="AlphaFoldDB" id="A0AAJ6CT30"/>
<accession>A0AAJ6CT30</accession>
<dbReference type="InterPro" id="IPR004628">
    <property type="entry name" value="Man_deHydtase"/>
</dbReference>
<evidence type="ECO:0000256" key="7">
    <source>
        <dbReference type="ARBA" id="ARBA00012927"/>
    </source>
</evidence>
<dbReference type="GO" id="GO:0042840">
    <property type="term" value="P:D-glucuronate catabolic process"/>
    <property type="evidence" value="ECO:0007669"/>
    <property type="project" value="TreeGrafter"/>
</dbReference>
<dbReference type="GO" id="GO:0030145">
    <property type="term" value="F:manganese ion binding"/>
    <property type="evidence" value="ECO:0007669"/>
    <property type="project" value="TreeGrafter"/>
</dbReference>
<evidence type="ECO:0000256" key="6">
    <source>
        <dbReference type="ARBA" id="ARBA00007389"/>
    </source>
</evidence>
<keyword evidence="8" id="KW-0408">Iron</keyword>
<proteinExistence type="inferred from homology"/>
<protein>
    <recommendedName>
        <fullName evidence="7">mannonate dehydratase</fullName>
        <ecNumber evidence="7">4.2.1.8</ecNumber>
    </recommendedName>
</protein>
<evidence type="ECO:0000256" key="9">
    <source>
        <dbReference type="ARBA" id="ARBA00023211"/>
    </source>
</evidence>
<sequence>MRIGMGLNSSTNREALRFMGQLGVQDVVLNTPPVPVRNGIWELPDLVGLKNGIDEWGLKLTAIENTQIDMRHHMIAGGPRFDEQLSNMLETIKNIGQAGIPMYTMSWRYPRFYRTGHVDIGWGALGTAYDAAEENWPSVIDWDLSLDKAWECLETWVKEATPVAEKYGVKLGLHPVDPPMPEVGGVPQLLHNFEGYKRLIDIVDSPYNSILLCQGSFSQMAGADQDNGESIYDMIEYFVKRERVLYVHFRNVEGTVPKFHETFVNKGHVDMYKAMRIYAENGFNGFFMDDHVPMTKGDTAWGHRAKAYANGYIQSLIETVTDESLYGLHK</sequence>
<evidence type="ECO:0000256" key="5">
    <source>
        <dbReference type="ARBA" id="ARBA00004892"/>
    </source>
</evidence>
<keyword evidence="9" id="KW-0464">Manganese</keyword>
<keyword evidence="13" id="KW-1185">Reference proteome</keyword>
<dbReference type="SUPFAM" id="SSF51658">
    <property type="entry name" value="Xylose isomerase-like"/>
    <property type="match status" value="1"/>
</dbReference>
<dbReference type="PANTHER" id="PTHR30387">
    <property type="entry name" value="MANNONATE DEHYDRATASE"/>
    <property type="match status" value="1"/>
</dbReference>
<evidence type="ECO:0000256" key="4">
    <source>
        <dbReference type="ARBA" id="ARBA00002713"/>
    </source>
</evidence>